<evidence type="ECO:0000313" key="1">
    <source>
        <dbReference type="EMBL" id="VDN38618.1"/>
    </source>
</evidence>
<sequence>MRSGHARPCIHHFLIFENNFLSRTDCEEECPVLENPCENGVPAVGPEGNPVHCTPDTVTTCFAGYYCHVGATPATTLAIHAACRSLLALEMRFSTDGIIMHNLKYALISFTVARAVIRIISKHTRNVQKRVLNSSSFPI</sequence>
<organism evidence="1 2">
    <name type="scientific">Gongylonema pulchrum</name>
    <dbReference type="NCBI Taxonomy" id="637853"/>
    <lineage>
        <taxon>Eukaryota</taxon>
        <taxon>Metazoa</taxon>
        <taxon>Ecdysozoa</taxon>
        <taxon>Nematoda</taxon>
        <taxon>Chromadorea</taxon>
        <taxon>Rhabditida</taxon>
        <taxon>Spirurina</taxon>
        <taxon>Spiruromorpha</taxon>
        <taxon>Spiruroidea</taxon>
        <taxon>Gongylonematidae</taxon>
        <taxon>Gongylonema</taxon>
    </lineage>
</organism>
<dbReference type="OrthoDB" id="4473401at2759"/>
<keyword evidence="2" id="KW-1185">Reference proteome</keyword>
<dbReference type="Pfam" id="PF14625">
    <property type="entry name" value="Lustrin_cystein"/>
    <property type="match status" value="1"/>
</dbReference>
<gene>
    <name evidence="1" type="ORF">GPUH_LOCUS21620</name>
</gene>
<dbReference type="Proteomes" id="UP000271098">
    <property type="component" value="Unassembled WGS sequence"/>
</dbReference>
<reference evidence="1 2" key="1">
    <citation type="submission" date="2018-11" db="EMBL/GenBank/DDBJ databases">
        <authorList>
            <consortium name="Pathogen Informatics"/>
        </authorList>
    </citation>
    <scope>NUCLEOTIDE SEQUENCE [LARGE SCALE GENOMIC DNA]</scope>
</reference>
<dbReference type="InterPro" id="IPR028150">
    <property type="entry name" value="Lustrin_cystein"/>
</dbReference>
<dbReference type="EMBL" id="UYRT01093051">
    <property type="protein sequence ID" value="VDN38618.1"/>
    <property type="molecule type" value="Genomic_DNA"/>
</dbReference>
<evidence type="ECO:0008006" key="3">
    <source>
        <dbReference type="Google" id="ProtNLM"/>
    </source>
</evidence>
<protein>
    <recommendedName>
        <fullName evidence="3">BPTI/Kunitz inhibitor domain-containing protein</fullName>
    </recommendedName>
</protein>
<accession>A0A3P7NS02</accession>
<dbReference type="AlphaFoldDB" id="A0A3P7NS02"/>
<evidence type="ECO:0000313" key="2">
    <source>
        <dbReference type="Proteomes" id="UP000271098"/>
    </source>
</evidence>
<name>A0A3P7NS02_9BILA</name>
<proteinExistence type="predicted"/>